<keyword evidence="9 13" id="KW-0472">Membrane</keyword>
<evidence type="ECO:0000313" key="17">
    <source>
        <dbReference type="EMBL" id="KAB5523534.1"/>
    </source>
</evidence>
<dbReference type="Gene3D" id="1.20.5.930">
    <property type="entry name" value="Bicelle-embedded integrin alpha(iib) transmembrane segment"/>
    <property type="match status" value="1"/>
</dbReference>
<keyword evidence="10 13" id="KW-0675">Receptor</keyword>
<evidence type="ECO:0000259" key="16">
    <source>
        <dbReference type="Pfam" id="PF20806"/>
    </source>
</evidence>
<evidence type="ECO:0000256" key="5">
    <source>
        <dbReference type="ARBA" id="ARBA00022737"/>
    </source>
</evidence>
<dbReference type="PANTHER" id="PTHR23220">
    <property type="entry name" value="INTEGRIN ALPHA"/>
    <property type="match status" value="1"/>
</dbReference>
<keyword evidence="11" id="KW-0325">Glycoprotein</keyword>
<evidence type="ECO:0000256" key="12">
    <source>
        <dbReference type="PROSITE-ProRule" id="PRU00803"/>
    </source>
</evidence>
<dbReference type="PANTHER" id="PTHR23220:SF9">
    <property type="entry name" value="INTEGRIN ALPHA-6"/>
    <property type="match status" value="1"/>
</dbReference>
<dbReference type="GO" id="GO:0009897">
    <property type="term" value="C:external side of plasma membrane"/>
    <property type="evidence" value="ECO:0007669"/>
    <property type="project" value="TreeGrafter"/>
</dbReference>
<dbReference type="GO" id="GO:0005178">
    <property type="term" value="F:integrin binding"/>
    <property type="evidence" value="ECO:0007669"/>
    <property type="project" value="TreeGrafter"/>
</dbReference>
<gene>
    <name evidence="17" type="ORF">PHYPO_G00153630</name>
</gene>
<evidence type="ECO:0000256" key="7">
    <source>
        <dbReference type="ARBA" id="ARBA00022989"/>
    </source>
</evidence>
<evidence type="ECO:0000256" key="9">
    <source>
        <dbReference type="ARBA" id="ARBA00023136"/>
    </source>
</evidence>
<evidence type="ECO:0000256" key="11">
    <source>
        <dbReference type="ARBA" id="ARBA00023180"/>
    </source>
</evidence>
<feature type="domain" description="Integrin alpha third immunoglobulin-like" evidence="16">
    <location>
        <begin position="791"/>
        <end position="1001"/>
    </location>
</feature>
<name>A0A5N5JZM0_PANHP</name>
<dbReference type="InterPro" id="IPR013519">
    <property type="entry name" value="Int_alpha_beta-p"/>
</dbReference>
<evidence type="ECO:0000256" key="6">
    <source>
        <dbReference type="ARBA" id="ARBA00022889"/>
    </source>
</evidence>
<dbReference type="GO" id="GO:0098609">
    <property type="term" value="P:cell-cell adhesion"/>
    <property type="evidence" value="ECO:0007669"/>
    <property type="project" value="TreeGrafter"/>
</dbReference>
<dbReference type="GO" id="GO:0050900">
    <property type="term" value="P:leukocyte migration"/>
    <property type="evidence" value="ECO:0007669"/>
    <property type="project" value="TreeGrafter"/>
</dbReference>
<dbReference type="Gene3D" id="2.130.10.130">
    <property type="entry name" value="Integrin alpha, N-terminal"/>
    <property type="match status" value="1"/>
</dbReference>
<evidence type="ECO:0000256" key="3">
    <source>
        <dbReference type="ARBA" id="ARBA00022692"/>
    </source>
</evidence>
<feature type="domain" description="Integrin alpha first immunoglubulin-like" evidence="14">
    <location>
        <begin position="470"/>
        <end position="623"/>
    </location>
</feature>
<dbReference type="SUPFAM" id="SSF69179">
    <property type="entry name" value="Integrin domains"/>
    <property type="match status" value="3"/>
</dbReference>
<dbReference type="AlphaFoldDB" id="A0A5N5JZM0"/>
<feature type="repeat" description="FG-GAP" evidence="12">
    <location>
        <begin position="245"/>
        <end position="301"/>
    </location>
</feature>
<feature type="repeat" description="FG-GAP" evidence="12">
    <location>
        <begin position="99"/>
        <end position="164"/>
    </location>
</feature>
<organism evidence="17 18">
    <name type="scientific">Pangasianodon hypophthalmus</name>
    <name type="common">Striped catfish</name>
    <name type="synonym">Helicophagus hypophthalmus</name>
    <dbReference type="NCBI Taxonomy" id="310915"/>
    <lineage>
        <taxon>Eukaryota</taxon>
        <taxon>Metazoa</taxon>
        <taxon>Chordata</taxon>
        <taxon>Craniata</taxon>
        <taxon>Vertebrata</taxon>
        <taxon>Euteleostomi</taxon>
        <taxon>Actinopterygii</taxon>
        <taxon>Neopterygii</taxon>
        <taxon>Teleostei</taxon>
        <taxon>Ostariophysi</taxon>
        <taxon>Siluriformes</taxon>
        <taxon>Pangasiidae</taxon>
        <taxon>Pangasianodon</taxon>
    </lineage>
</organism>
<dbReference type="SMART" id="SM00191">
    <property type="entry name" value="Int_alpha"/>
    <property type="match status" value="5"/>
</dbReference>
<keyword evidence="5" id="KW-0677">Repeat</keyword>
<dbReference type="Gene3D" id="2.60.40.1510">
    <property type="entry name" value="ntegrin, alpha v. Chain A, domain 3"/>
    <property type="match status" value="1"/>
</dbReference>
<feature type="transmembrane region" description="Helical" evidence="13">
    <location>
        <begin position="1011"/>
        <end position="1035"/>
    </location>
</feature>
<dbReference type="Gene3D" id="2.60.40.1460">
    <property type="entry name" value="Integrin domains. Chain A, domain 2"/>
    <property type="match status" value="1"/>
</dbReference>
<reference evidence="17 18" key="1">
    <citation type="submission" date="2019-06" db="EMBL/GenBank/DDBJ databases">
        <title>A chromosome-scale genome assembly of the striped catfish, Pangasianodon hypophthalmus.</title>
        <authorList>
            <person name="Wen M."/>
            <person name="Zahm M."/>
            <person name="Roques C."/>
            <person name="Cabau C."/>
            <person name="Klopp C."/>
            <person name="Donnadieu C."/>
            <person name="Jouanno E."/>
            <person name="Avarre J.-C."/>
            <person name="Campet M."/>
            <person name="Ha T.T.T."/>
            <person name="Dugue R."/>
            <person name="Lampietro C."/>
            <person name="Louis A."/>
            <person name="Herpin A."/>
            <person name="Echchiki A."/>
            <person name="Berthelot C."/>
            <person name="Parey E."/>
            <person name="Roest-Crollius H."/>
            <person name="Braasch I."/>
            <person name="Postlethwait J."/>
            <person name="Bobe J."/>
            <person name="Montfort J."/>
            <person name="Bouchez O."/>
            <person name="Begum T."/>
            <person name="Schartl M."/>
            <person name="Guiguen Y."/>
        </authorList>
    </citation>
    <scope>NUCLEOTIDE SEQUENCE [LARGE SCALE GENOMIC DNA]</scope>
    <source>
        <strain evidence="17 18">Indonesia</strain>
        <tissue evidence="17">Blood</tissue>
    </source>
</reference>
<protein>
    <submittedName>
        <fullName evidence="17">Uncharacterized protein</fullName>
    </submittedName>
</protein>
<evidence type="ECO:0000256" key="13">
    <source>
        <dbReference type="RuleBase" id="RU003762"/>
    </source>
</evidence>
<dbReference type="Pfam" id="PF01839">
    <property type="entry name" value="FG-GAP"/>
    <property type="match status" value="2"/>
</dbReference>
<dbReference type="PROSITE" id="PS51470">
    <property type="entry name" value="FG_GAP"/>
    <property type="match status" value="7"/>
</dbReference>
<dbReference type="InterPro" id="IPR048285">
    <property type="entry name" value="Integrin_alpha_Ig-like_2"/>
</dbReference>
<evidence type="ECO:0000256" key="8">
    <source>
        <dbReference type="ARBA" id="ARBA00023037"/>
    </source>
</evidence>
<dbReference type="InterPro" id="IPR013649">
    <property type="entry name" value="Integrin_alpha_Ig-like_1"/>
</dbReference>
<feature type="repeat" description="FG-GAP" evidence="12">
    <location>
        <begin position="426"/>
        <end position="485"/>
    </location>
</feature>
<dbReference type="InterPro" id="IPR000413">
    <property type="entry name" value="Integrin_alpha"/>
</dbReference>
<keyword evidence="4 13" id="KW-0732">Signal</keyword>
<evidence type="ECO:0000256" key="1">
    <source>
        <dbReference type="ARBA" id="ARBA00004479"/>
    </source>
</evidence>
<dbReference type="InterPro" id="IPR013517">
    <property type="entry name" value="FG-GAP"/>
</dbReference>
<dbReference type="Pfam" id="PF08441">
    <property type="entry name" value="Integrin_A_Ig_1"/>
    <property type="match status" value="1"/>
</dbReference>
<dbReference type="GO" id="GO:0007229">
    <property type="term" value="P:integrin-mediated signaling pathway"/>
    <property type="evidence" value="ECO:0007669"/>
    <property type="project" value="UniProtKB-KW"/>
</dbReference>
<feature type="repeat" description="FG-GAP" evidence="12">
    <location>
        <begin position="303"/>
        <end position="364"/>
    </location>
</feature>
<dbReference type="InterPro" id="IPR032695">
    <property type="entry name" value="Integrin_dom_sf"/>
</dbReference>
<keyword evidence="6 13" id="KW-0130">Cell adhesion</keyword>
<comment type="caution">
    <text evidence="17">The sequence shown here is derived from an EMBL/GenBank/DDBJ whole genome shotgun (WGS) entry which is preliminary data.</text>
</comment>
<dbReference type="Pfam" id="PF20806">
    <property type="entry name" value="Integrin_A_Ig_3"/>
    <property type="match status" value="1"/>
</dbReference>
<evidence type="ECO:0000256" key="4">
    <source>
        <dbReference type="ARBA" id="ARBA00022729"/>
    </source>
</evidence>
<feature type="chain" id="PRO_5024506119" evidence="13">
    <location>
        <begin position="23"/>
        <end position="1058"/>
    </location>
</feature>
<accession>A0A5N5JZM0</accession>
<feature type="domain" description="Integrin alpha second immunoglobulin-like" evidence="15">
    <location>
        <begin position="632"/>
        <end position="782"/>
    </location>
</feature>
<dbReference type="GO" id="GO:0008305">
    <property type="term" value="C:integrin complex"/>
    <property type="evidence" value="ECO:0007669"/>
    <property type="project" value="InterPro"/>
</dbReference>
<evidence type="ECO:0000313" key="18">
    <source>
        <dbReference type="Proteomes" id="UP000327468"/>
    </source>
</evidence>
<dbReference type="InterPro" id="IPR048286">
    <property type="entry name" value="Integrin_alpha_Ig-like_3"/>
</dbReference>
<feature type="repeat" description="FG-GAP" evidence="12">
    <location>
        <begin position="29"/>
        <end position="92"/>
    </location>
</feature>
<sequence length="1058" mass="116385">MARYRTVTLSLLLLLECGFISAFNLDTENVIRKTGEPNSLFGFSLALHRQLIPSDKRMLLVGAPRAKKLSNQKSQITGGLYNCDINSASSACQRVNFDNDENLAQESKDNQWMGVTVQSQGPGGKIVTCAHRYQKRQFTNTAQEARDITGRCYVLSQELKIDESTGDEGGDWSFCEGRIRGHERFGSCQQGLSVTFTKDYHYIVFGAPGAFNWKGVVRLEQKNNTLLEMGFYDDGPFEVKYSTPEGLDEVAVPANSYLGFSLDSGKMLTKKGQLTVVAGAPRANHSGAVVLLKKESDTATNMVTEYIIEGEGLASSFGYELAVVDLNGDGWQDLVVGAPQFFIKNGDIGGAVYVYINQNGDWDKAIKTRIDGAKNSMFGLAIENLGDLNLDGFNDVAVGAPYDDEGAGSVYIYHGSSDGLKKEPAQVLKGRNLNIKMFGYSLAGNMDLDNNQYPDMAVGSLSDTVVVYRTRPVVNIEKTVTTTPKEIDLTKKNCGDSICLQVDICFKFTSNSKNYSPSLKIKYTIQVETKRKKLGLPSRAVFTPLASTDTDYESTGVMELKKPNEQNCLRKTLKLQDNLKDKLRAMPIEVNVEILKPSIGRRKRQTALAELSPILAAIQPTLTEVNFVKEGCGSDLRCQSNLQLQYRFCSRESNQDIFNPLPVQNQVPVISLSHQKEIALEVTVTNKNGDDAYESLLTASFPKSLSYSAIRTKSADKQIFCLANQNGSKADCELGNPFKRDSEVVFYIILSTGGISLDTTEVEVTLDLKTTSDQAPQTVTKKADVVIELLLSLSGVARPSQLEFTGSVLGESAMKSETEIGSQIDYEFRVINLGKPLKSFGTAFLNIEWPKNTATKKWLLYLMEITTTGTDNINCRPDEVNTLSLSQVPSLSRTKREVKDGGESTGNEGVLSSLFSDKRKSKVLTCDDGASCVTLKCPLQGLDSNGIIALRARLWNGTFIEDFADMSYVDIIVKASLSLDSAPKNVLLKNKDTQVRVTVFPVRKAAQYGGLPWWIILVAILLGLLLLGLLVFLLWKCGFFGKSEPKYEPEKETLTSDA</sequence>
<dbReference type="GO" id="GO:0033627">
    <property type="term" value="P:cell adhesion mediated by integrin"/>
    <property type="evidence" value="ECO:0007669"/>
    <property type="project" value="TreeGrafter"/>
</dbReference>
<proteinExistence type="inferred from homology"/>
<keyword evidence="7 13" id="KW-1133">Transmembrane helix</keyword>
<evidence type="ECO:0000256" key="10">
    <source>
        <dbReference type="ARBA" id="ARBA00023170"/>
    </source>
</evidence>
<dbReference type="GO" id="GO:0007160">
    <property type="term" value="P:cell-matrix adhesion"/>
    <property type="evidence" value="ECO:0007669"/>
    <property type="project" value="TreeGrafter"/>
</dbReference>
<dbReference type="EMBL" id="VFJC01000027">
    <property type="protein sequence ID" value="KAB5523534.1"/>
    <property type="molecule type" value="Genomic_DNA"/>
</dbReference>
<feature type="signal peptide" evidence="13">
    <location>
        <begin position="1"/>
        <end position="22"/>
    </location>
</feature>
<dbReference type="SUPFAM" id="SSF69318">
    <property type="entry name" value="Integrin alpha N-terminal domain"/>
    <property type="match status" value="1"/>
</dbReference>
<keyword evidence="3 13" id="KW-0812">Transmembrane</keyword>
<evidence type="ECO:0000259" key="14">
    <source>
        <dbReference type="Pfam" id="PF08441"/>
    </source>
</evidence>
<comment type="similarity">
    <text evidence="2 13">Belongs to the integrin alpha chain family.</text>
</comment>
<dbReference type="InterPro" id="IPR028994">
    <property type="entry name" value="Integrin_alpha_N"/>
</dbReference>
<comment type="subcellular location">
    <subcellularLocation>
        <location evidence="1 13">Membrane</location>
        <topology evidence="1 13">Single-pass type I membrane protein</topology>
    </subcellularLocation>
</comment>
<dbReference type="PRINTS" id="PR01185">
    <property type="entry name" value="INTEGRINA"/>
</dbReference>
<dbReference type="Pfam" id="PF20805">
    <property type="entry name" value="Integrin_A_Ig_2"/>
    <property type="match status" value="1"/>
</dbReference>
<evidence type="ECO:0000256" key="2">
    <source>
        <dbReference type="ARBA" id="ARBA00008054"/>
    </source>
</evidence>
<feature type="repeat" description="FG-GAP" evidence="12">
    <location>
        <begin position="176"/>
        <end position="229"/>
    </location>
</feature>
<dbReference type="Gene3D" id="2.60.40.1530">
    <property type="entry name" value="ntegrin, alpha v. Chain A, domain 4"/>
    <property type="match status" value="1"/>
</dbReference>
<keyword evidence="8 13" id="KW-0401">Integrin</keyword>
<keyword evidence="18" id="KW-1185">Reference proteome</keyword>
<dbReference type="Proteomes" id="UP000327468">
    <property type="component" value="Chromosome 26"/>
</dbReference>
<feature type="repeat" description="FG-GAP" evidence="12">
    <location>
        <begin position="365"/>
        <end position="422"/>
    </location>
</feature>
<evidence type="ECO:0000259" key="15">
    <source>
        <dbReference type="Pfam" id="PF20805"/>
    </source>
</evidence>